<dbReference type="InParanoid" id="A0A0C3BBK9"/>
<dbReference type="AlphaFoldDB" id="A0A0C3BBK9"/>
<evidence type="ECO:0000259" key="1">
    <source>
        <dbReference type="PROSITE" id="PS50011"/>
    </source>
</evidence>
<dbReference type="SUPFAM" id="SSF56112">
    <property type="entry name" value="Protein kinase-like (PK-like)"/>
    <property type="match status" value="1"/>
</dbReference>
<proteinExistence type="predicted"/>
<protein>
    <recommendedName>
        <fullName evidence="1">Protein kinase domain-containing protein</fullName>
    </recommendedName>
</protein>
<dbReference type="HOGENOM" id="CLU_106827_0_0_1"/>
<organism evidence="2 3">
    <name type="scientific">Piloderma croceum (strain F 1598)</name>
    <dbReference type="NCBI Taxonomy" id="765440"/>
    <lineage>
        <taxon>Eukaryota</taxon>
        <taxon>Fungi</taxon>
        <taxon>Dikarya</taxon>
        <taxon>Basidiomycota</taxon>
        <taxon>Agaricomycotina</taxon>
        <taxon>Agaricomycetes</taxon>
        <taxon>Agaricomycetidae</taxon>
        <taxon>Atheliales</taxon>
        <taxon>Atheliaceae</taxon>
        <taxon>Piloderma</taxon>
    </lineage>
</organism>
<evidence type="ECO:0000313" key="3">
    <source>
        <dbReference type="Proteomes" id="UP000054166"/>
    </source>
</evidence>
<accession>A0A0C3BBK9</accession>
<dbReference type="GO" id="GO:0005524">
    <property type="term" value="F:ATP binding"/>
    <property type="evidence" value="ECO:0007669"/>
    <property type="project" value="InterPro"/>
</dbReference>
<dbReference type="STRING" id="765440.A0A0C3BBK9"/>
<dbReference type="PROSITE" id="PS50011">
    <property type="entry name" value="PROTEIN_KINASE_DOM"/>
    <property type="match status" value="1"/>
</dbReference>
<sequence>MLMKSLTRFCRFYRCGFEFLHRHLIAHRDVGADNILINLAEGPLAPLEKWGERPLPVRAFFPVRYYIIDFEFSVRFPEDSTPEQRVVTGLPALQLGLDHPDDYGRELSPEMLLDKPHCPFKSDVYQLGKMFLLHFHLLAAEYPDLIKTFESMAALDPIARPTAREALESVHDYHDGFTRAQLKGPVPQANLMTMSFEEIFQRMSEANARQAAREKKRLEAELVPSS</sequence>
<dbReference type="InterPro" id="IPR011009">
    <property type="entry name" value="Kinase-like_dom_sf"/>
</dbReference>
<dbReference type="Proteomes" id="UP000054166">
    <property type="component" value="Unassembled WGS sequence"/>
</dbReference>
<dbReference type="OrthoDB" id="3317701at2759"/>
<name>A0A0C3BBK9_PILCF</name>
<keyword evidence="3" id="KW-1185">Reference proteome</keyword>
<reference evidence="3" key="2">
    <citation type="submission" date="2015-01" db="EMBL/GenBank/DDBJ databases">
        <title>Evolutionary Origins and Diversification of the Mycorrhizal Mutualists.</title>
        <authorList>
            <consortium name="DOE Joint Genome Institute"/>
            <consortium name="Mycorrhizal Genomics Consortium"/>
            <person name="Kohler A."/>
            <person name="Kuo A."/>
            <person name="Nagy L.G."/>
            <person name="Floudas D."/>
            <person name="Copeland A."/>
            <person name="Barry K.W."/>
            <person name="Cichocki N."/>
            <person name="Veneault-Fourrey C."/>
            <person name="LaButti K."/>
            <person name="Lindquist E.A."/>
            <person name="Lipzen A."/>
            <person name="Lundell T."/>
            <person name="Morin E."/>
            <person name="Murat C."/>
            <person name="Riley R."/>
            <person name="Ohm R."/>
            <person name="Sun H."/>
            <person name="Tunlid A."/>
            <person name="Henrissat B."/>
            <person name="Grigoriev I.V."/>
            <person name="Hibbett D.S."/>
            <person name="Martin F."/>
        </authorList>
    </citation>
    <scope>NUCLEOTIDE SEQUENCE [LARGE SCALE GENOMIC DNA]</scope>
    <source>
        <strain evidence="3">F 1598</strain>
    </source>
</reference>
<evidence type="ECO:0000313" key="2">
    <source>
        <dbReference type="EMBL" id="KIM83663.1"/>
    </source>
</evidence>
<feature type="domain" description="Protein kinase" evidence="1">
    <location>
        <begin position="1"/>
        <end position="223"/>
    </location>
</feature>
<reference evidence="2 3" key="1">
    <citation type="submission" date="2014-04" db="EMBL/GenBank/DDBJ databases">
        <authorList>
            <consortium name="DOE Joint Genome Institute"/>
            <person name="Kuo A."/>
            <person name="Tarkka M."/>
            <person name="Buscot F."/>
            <person name="Kohler A."/>
            <person name="Nagy L.G."/>
            <person name="Floudas D."/>
            <person name="Copeland A."/>
            <person name="Barry K.W."/>
            <person name="Cichocki N."/>
            <person name="Veneault-Fourrey C."/>
            <person name="LaButti K."/>
            <person name="Lindquist E.A."/>
            <person name="Lipzen A."/>
            <person name="Lundell T."/>
            <person name="Morin E."/>
            <person name="Murat C."/>
            <person name="Sun H."/>
            <person name="Tunlid A."/>
            <person name="Henrissat B."/>
            <person name="Grigoriev I.V."/>
            <person name="Hibbett D.S."/>
            <person name="Martin F."/>
            <person name="Nordberg H.P."/>
            <person name="Cantor M.N."/>
            <person name="Hua S.X."/>
        </authorList>
    </citation>
    <scope>NUCLEOTIDE SEQUENCE [LARGE SCALE GENOMIC DNA]</scope>
    <source>
        <strain evidence="2 3">F 1598</strain>
    </source>
</reference>
<dbReference type="EMBL" id="KN832990">
    <property type="protein sequence ID" value="KIM83663.1"/>
    <property type="molecule type" value="Genomic_DNA"/>
</dbReference>
<gene>
    <name evidence="2" type="ORF">PILCRDRAFT_432721</name>
</gene>
<dbReference type="InterPro" id="IPR000719">
    <property type="entry name" value="Prot_kinase_dom"/>
</dbReference>
<dbReference type="Gene3D" id="1.10.510.10">
    <property type="entry name" value="Transferase(Phosphotransferase) domain 1"/>
    <property type="match status" value="1"/>
</dbReference>
<dbReference type="GO" id="GO:0004672">
    <property type="term" value="F:protein kinase activity"/>
    <property type="evidence" value="ECO:0007669"/>
    <property type="project" value="InterPro"/>
</dbReference>